<dbReference type="AlphaFoldDB" id="A0A6N8I475"/>
<sequence length="88" mass="10366">MKFTFRDFWRRFWTLVRDKSASLDIEKLSEDWKTASCSEKPAAYREVSIGKVLYRLTSLFEGSKDIDKTMERLAIRNAMSQPEPQKKA</sequence>
<keyword evidence="2" id="KW-1185">Reference proteome</keyword>
<accession>A0A6N8I475</accession>
<name>A0A6N8I475_9FIRM</name>
<reference evidence="1 2" key="1">
    <citation type="submission" date="2019-09" db="EMBL/GenBank/DDBJ databases">
        <title>Genome sequence of Clostridium sp. EA1.</title>
        <authorList>
            <person name="Poehlein A."/>
            <person name="Bengelsdorf F.R."/>
            <person name="Daniel R."/>
        </authorList>
    </citation>
    <scope>NUCLEOTIDE SEQUENCE [LARGE SCALE GENOMIC DNA]</scope>
    <source>
        <strain evidence="1 2">EA1</strain>
    </source>
</reference>
<dbReference type="RefSeq" id="WP_156991169.1">
    <property type="nucleotide sequence ID" value="NZ_VWXL01000095.1"/>
</dbReference>
<protein>
    <submittedName>
        <fullName evidence="1">Uncharacterized protein</fullName>
    </submittedName>
</protein>
<dbReference type="Proteomes" id="UP000469440">
    <property type="component" value="Unassembled WGS sequence"/>
</dbReference>
<proteinExistence type="predicted"/>
<dbReference type="OrthoDB" id="1862135at2"/>
<dbReference type="EMBL" id="VWXL01000095">
    <property type="protein sequence ID" value="MVB12410.1"/>
    <property type="molecule type" value="Genomic_DNA"/>
</dbReference>
<evidence type="ECO:0000313" key="2">
    <source>
        <dbReference type="Proteomes" id="UP000469440"/>
    </source>
</evidence>
<gene>
    <name evidence="1" type="ORF">CAFE_31470</name>
</gene>
<organism evidence="1 2">
    <name type="scientific">Caproicibacter fermentans</name>
    <dbReference type="NCBI Taxonomy" id="2576756"/>
    <lineage>
        <taxon>Bacteria</taxon>
        <taxon>Bacillati</taxon>
        <taxon>Bacillota</taxon>
        <taxon>Clostridia</taxon>
        <taxon>Eubacteriales</taxon>
        <taxon>Acutalibacteraceae</taxon>
        <taxon>Caproicibacter</taxon>
    </lineage>
</organism>
<comment type="caution">
    <text evidence="1">The sequence shown here is derived from an EMBL/GenBank/DDBJ whole genome shotgun (WGS) entry which is preliminary data.</text>
</comment>
<evidence type="ECO:0000313" key="1">
    <source>
        <dbReference type="EMBL" id="MVB12410.1"/>
    </source>
</evidence>